<keyword evidence="2" id="KW-1185">Reference proteome</keyword>
<protein>
    <submittedName>
        <fullName evidence="1">Uncharacterized protein</fullName>
    </submittedName>
</protein>
<sequence>MVVKTPVDLDGAIRECDDKFNLIRFEYICLLITITRESETLMFLLALTNSNRYSLWLYSYNNLICNCRNKETLNPTQSLLLCL</sequence>
<evidence type="ECO:0000313" key="2">
    <source>
        <dbReference type="Proteomes" id="UP001420932"/>
    </source>
</evidence>
<comment type="caution">
    <text evidence="1">The sequence shown here is derived from an EMBL/GenBank/DDBJ whole genome shotgun (WGS) entry which is preliminary data.</text>
</comment>
<dbReference type="AlphaFoldDB" id="A0AAP0DZV5"/>
<organism evidence="1 2">
    <name type="scientific">Stephania yunnanensis</name>
    <dbReference type="NCBI Taxonomy" id="152371"/>
    <lineage>
        <taxon>Eukaryota</taxon>
        <taxon>Viridiplantae</taxon>
        <taxon>Streptophyta</taxon>
        <taxon>Embryophyta</taxon>
        <taxon>Tracheophyta</taxon>
        <taxon>Spermatophyta</taxon>
        <taxon>Magnoliopsida</taxon>
        <taxon>Ranunculales</taxon>
        <taxon>Menispermaceae</taxon>
        <taxon>Menispermoideae</taxon>
        <taxon>Cissampelideae</taxon>
        <taxon>Stephania</taxon>
    </lineage>
</organism>
<evidence type="ECO:0000313" key="1">
    <source>
        <dbReference type="EMBL" id="KAK9082565.1"/>
    </source>
</evidence>
<proteinExistence type="predicted"/>
<reference evidence="1 2" key="1">
    <citation type="submission" date="2024-01" db="EMBL/GenBank/DDBJ databases">
        <title>Genome assemblies of Stephania.</title>
        <authorList>
            <person name="Yang L."/>
        </authorList>
    </citation>
    <scope>NUCLEOTIDE SEQUENCE [LARGE SCALE GENOMIC DNA]</scope>
    <source>
        <strain evidence="1">YNDBR</strain>
        <tissue evidence="1">Leaf</tissue>
    </source>
</reference>
<dbReference type="EMBL" id="JBBNAF010000016">
    <property type="protein sequence ID" value="KAK9082565.1"/>
    <property type="molecule type" value="Genomic_DNA"/>
</dbReference>
<dbReference type="Proteomes" id="UP001420932">
    <property type="component" value="Unassembled WGS sequence"/>
</dbReference>
<accession>A0AAP0DZV5</accession>
<name>A0AAP0DZV5_9MAGN</name>
<gene>
    <name evidence="1" type="ORF">Syun_031712</name>
</gene>